<comment type="cofactor">
    <cofactor evidence="1">
        <name>pyridoxal 5'-phosphate</name>
        <dbReference type="ChEBI" id="CHEBI:597326"/>
    </cofactor>
</comment>
<evidence type="ECO:0000256" key="5">
    <source>
        <dbReference type="ARBA" id="ARBA00023239"/>
    </source>
</evidence>
<dbReference type="SUPFAM" id="SSF53686">
    <property type="entry name" value="Tryptophan synthase beta subunit-like PLP-dependent enzymes"/>
    <property type="match status" value="1"/>
</dbReference>
<evidence type="ECO:0000256" key="1">
    <source>
        <dbReference type="ARBA" id="ARBA00001933"/>
    </source>
</evidence>
<keyword evidence="4" id="KW-0663">Pyridoxal phosphate</keyword>
<dbReference type="PANTHER" id="PTHR48078">
    <property type="entry name" value="THREONINE DEHYDRATASE, MITOCHONDRIAL-RELATED"/>
    <property type="match status" value="1"/>
</dbReference>
<evidence type="ECO:0000313" key="8">
    <source>
        <dbReference type="EMBL" id="OCB91396.1"/>
    </source>
</evidence>
<comment type="caution">
    <text evidence="8">The sequence shown here is derived from an EMBL/GenBank/DDBJ whole genome shotgun (WGS) entry which is preliminary data.</text>
</comment>
<dbReference type="Pfam" id="PF00291">
    <property type="entry name" value="PALP"/>
    <property type="match status" value="1"/>
</dbReference>
<accession>A0A9Q5NBR4</accession>
<dbReference type="GO" id="GO:0006567">
    <property type="term" value="P:L-threonine catabolic process"/>
    <property type="evidence" value="ECO:0007669"/>
    <property type="project" value="TreeGrafter"/>
</dbReference>
<dbReference type="InterPro" id="IPR050147">
    <property type="entry name" value="Ser/Thr_Dehydratase"/>
</dbReference>
<dbReference type="AlphaFoldDB" id="A0A9Q5NBR4"/>
<organism evidence="8 9">
    <name type="scientific">Sanghuangporus baumii</name>
    <name type="common">Phellinus baumii</name>
    <dbReference type="NCBI Taxonomy" id="108892"/>
    <lineage>
        <taxon>Eukaryota</taxon>
        <taxon>Fungi</taxon>
        <taxon>Dikarya</taxon>
        <taxon>Basidiomycota</taxon>
        <taxon>Agaricomycotina</taxon>
        <taxon>Agaricomycetes</taxon>
        <taxon>Hymenochaetales</taxon>
        <taxon>Hymenochaetaceae</taxon>
        <taxon>Sanghuangporus</taxon>
    </lineage>
</organism>
<dbReference type="PANTHER" id="PTHR48078:SF2">
    <property type="entry name" value="CATABOLIC L-SERINE_THREONINE DEHYDRATASE"/>
    <property type="match status" value="1"/>
</dbReference>
<dbReference type="OrthoDB" id="7773036at2759"/>
<keyword evidence="5" id="KW-0456">Lyase</keyword>
<dbReference type="InterPro" id="IPR001926">
    <property type="entry name" value="TrpB-like_PALP"/>
</dbReference>
<name>A0A9Q5NBR4_SANBA</name>
<comment type="catalytic activity">
    <reaction evidence="6">
        <text>L-serine = pyruvate + NH4(+)</text>
        <dbReference type="Rhea" id="RHEA:19169"/>
        <dbReference type="ChEBI" id="CHEBI:15361"/>
        <dbReference type="ChEBI" id="CHEBI:28938"/>
        <dbReference type="ChEBI" id="CHEBI:33384"/>
        <dbReference type="EC" id="4.3.1.17"/>
    </reaction>
</comment>
<dbReference type="GO" id="GO:0004794">
    <property type="term" value="F:threonine deaminase activity"/>
    <property type="evidence" value="ECO:0007669"/>
    <property type="project" value="TreeGrafter"/>
</dbReference>
<evidence type="ECO:0000313" key="9">
    <source>
        <dbReference type="Proteomes" id="UP000757232"/>
    </source>
</evidence>
<dbReference type="GO" id="GO:0003941">
    <property type="term" value="F:L-serine ammonia-lyase activity"/>
    <property type="evidence" value="ECO:0007669"/>
    <property type="project" value="UniProtKB-EC"/>
</dbReference>
<evidence type="ECO:0000256" key="4">
    <source>
        <dbReference type="ARBA" id="ARBA00022898"/>
    </source>
</evidence>
<sequence length="363" mass="39465">MVLHLLDCNVYLKLENLQLSQSFKYRGISLFATHCKATRGDNVHLIIASGGNAGLAAACAANSLGLKCTVYLPKGNNQSMIDRLQKEKAEVVVAGKYYSEAAQEAQKAVERNEDACYVHGYDGPILSKGHSSMITEISHQLHEKPDAIFCSVGGGGLLRGIIDGCKYVDWDDVPIVAIETHGAAAFYHSMSLNESWGANCSPPPGSSQTYDDEHNISIANVRITSKASSLAATSPSTSVVHAGLRRQGTVTCVTIPDEMAMHTTCMFAEDHKFLAELACSATLSLAYHPDLFERIQTVNITKCNQSNENKKTVVFIVCGGVKVSLDEVQEYEALVREESRKSPAWEVFCNGERLSVMKRPTSV</sequence>
<reference evidence="8" key="1">
    <citation type="submission" date="2016-06" db="EMBL/GenBank/DDBJ databases">
        <title>Draft Genome sequence of the fungus Inonotus baumii.</title>
        <authorList>
            <person name="Zhu H."/>
            <person name="Lin W."/>
        </authorList>
    </citation>
    <scope>NUCLEOTIDE SEQUENCE</scope>
    <source>
        <strain evidence="8">821</strain>
    </source>
</reference>
<dbReference type="GO" id="GO:0006565">
    <property type="term" value="P:L-serine catabolic process"/>
    <property type="evidence" value="ECO:0007669"/>
    <property type="project" value="TreeGrafter"/>
</dbReference>
<comment type="similarity">
    <text evidence="2">Belongs to the serine/threonine dehydratase family.</text>
</comment>
<feature type="domain" description="Tryptophan synthase beta chain-like PALP" evidence="7">
    <location>
        <begin position="5"/>
        <end position="290"/>
    </location>
</feature>
<keyword evidence="9" id="KW-1185">Reference proteome</keyword>
<dbReference type="EC" id="4.3.1.17" evidence="3"/>
<evidence type="ECO:0000259" key="7">
    <source>
        <dbReference type="Pfam" id="PF00291"/>
    </source>
</evidence>
<protein>
    <recommendedName>
        <fullName evidence="3">L-serine ammonia-lyase</fullName>
        <ecNumber evidence="3">4.3.1.17</ecNumber>
    </recommendedName>
</protein>
<dbReference type="GO" id="GO:0009097">
    <property type="term" value="P:isoleucine biosynthetic process"/>
    <property type="evidence" value="ECO:0007669"/>
    <property type="project" value="TreeGrafter"/>
</dbReference>
<dbReference type="Proteomes" id="UP000757232">
    <property type="component" value="Unassembled WGS sequence"/>
</dbReference>
<proteinExistence type="inferred from homology"/>
<dbReference type="EMBL" id="LNZH02000090">
    <property type="protein sequence ID" value="OCB91396.1"/>
    <property type="molecule type" value="Genomic_DNA"/>
</dbReference>
<evidence type="ECO:0000256" key="3">
    <source>
        <dbReference type="ARBA" id="ARBA00012093"/>
    </source>
</evidence>
<dbReference type="Gene3D" id="3.40.50.1100">
    <property type="match status" value="2"/>
</dbReference>
<evidence type="ECO:0000256" key="6">
    <source>
        <dbReference type="ARBA" id="ARBA00049406"/>
    </source>
</evidence>
<dbReference type="InterPro" id="IPR036052">
    <property type="entry name" value="TrpB-like_PALP_sf"/>
</dbReference>
<evidence type="ECO:0000256" key="2">
    <source>
        <dbReference type="ARBA" id="ARBA00010869"/>
    </source>
</evidence>
<gene>
    <name evidence="8" type="ORF">A7U60_g1350</name>
</gene>